<dbReference type="Gene3D" id="3.30.1460.10">
    <property type="match status" value="1"/>
</dbReference>
<dbReference type="KEGG" id="lip:LI0031"/>
<dbReference type="InterPro" id="IPR010261">
    <property type="entry name" value="Tir_chaperone"/>
</dbReference>
<proteinExistence type="predicted"/>
<dbReference type="SMR" id="Q1MSD8"/>
<dbReference type="HOGENOM" id="CLU_1720048_0_0_7"/>
<dbReference type="STRING" id="363253.LI0031"/>
<dbReference type="Pfam" id="PF05932">
    <property type="entry name" value="CesT"/>
    <property type="match status" value="1"/>
</dbReference>
<keyword evidence="2" id="KW-1185">Reference proteome</keyword>
<evidence type="ECO:0000313" key="2">
    <source>
        <dbReference type="Proteomes" id="UP000002430"/>
    </source>
</evidence>
<reference evidence="1 2" key="1">
    <citation type="submission" date="2005-11" db="EMBL/GenBank/DDBJ databases">
        <title>The complete genome sequence of Lawsonia intracellularis: the causative agent of proliferative enteropathy.</title>
        <authorList>
            <person name="Kaur K."/>
            <person name="Zhang Q."/>
            <person name="Beckler D."/>
            <person name="Munir S."/>
            <person name="Li L."/>
            <person name="Kinsley K."/>
            <person name="Herron L."/>
            <person name="Peterson A."/>
            <person name="May B."/>
            <person name="Singh S."/>
            <person name="Gebhart C."/>
            <person name="Kapur V."/>
        </authorList>
    </citation>
    <scope>NUCLEOTIDE SEQUENCE [LARGE SCALE GENOMIC DNA]</scope>
    <source>
        <strain evidence="1 2">PHE/MN1-00</strain>
    </source>
</reference>
<dbReference type="CDD" id="cd16364">
    <property type="entry name" value="T3SC_I-like"/>
    <property type="match status" value="1"/>
</dbReference>
<dbReference type="AlphaFoldDB" id="Q1MSD8"/>
<dbReference type="OrthoDB" id="8634504at2"/>
<evidence type="ECO:0000313" key="1">
    <source>
        <dbReference type="EMBL" id="CAJ54087.1"/>
    </source>
</evidence>
<name>Q1MSD8_LAWIP</name>
<sequence>MLQNIILMLNTIAHDQGLNTVIAPGEYSGALTIGGFNINIGLLESRKIILFQAPIGIIPEKNQLKLFKKLLTANNLFIETSGATLGLDYNNGLITLQVAWPFENLTYSSLTDLIGNVILLTGEWIEKINKFNHEDNDCTSSKEFDVQKMLAV</sequence>
<dbReference type="SUPFAM" id="SSF69635">
    <property type="entry name" value="Type III secretory system chaperone-like"/>
    <property type="match status" value="1"/>
</dbReference>
<dbReference type="RefSeq" id="WP_011526114.1">
    <property type="nucleotide sequence ID" value="NC_008011.1"/>
</dbReference>
<gene>
    <name evidence="1" type="ordered locus">LI0031</name>
</gene>
<dbReference type="Proteomes" id="UP000002430">
    <property type="component" value="Chromosome"/>
</dbReference>
<dbReference type="EMBL" id="AM180252">
    <property type="protein sequence ID" value="CAJ54087.1"/>
    <property type="molecule type" value="Genomic_DNA"/>
</dbReference>
<dbReference type="GO" id="GO:0030254">
    <property type="term" value="P:protein secretion by the type III secretion system"/>
    <property type="evidence" value="ECO:0007669"/>
    <property type="project" value="InterPro"/>
</dbReference>
<accession>Q1MSD8</accession>
<protein>
    <submittedName>
        <fullName evidence="1">NA</fullName>
    </submittedName>
</protein>
<organism evidence="1 2">
    <name type="scientific">Lawsonia intracellularis (strain PHE/MN1-00)</name>
    <dbReference type="NCBI Taxonomy" id="363253"/>
    <lineage>
        <taxon>Bacteria</taxon>
        <taxon>Pseudomonadati</taxon>
        <taxon>Thermodesulfobacteriota</taxon>
        <taxon>Desulfovibrionia</taxon>
        <taxon>Desulfovibrionales</taxon>
        <taxon>Desulfovibrionaceae</taxon>
        <taxon>Lawsonia</taxon>
    </lineage>
</organism>